<keyword evidence="1" id="KW-1133">Transmembrane helix</keyword>
<evidence type="ECO:0000313" key="2">
    <source>
        <dbReference type="EMBL" id="MTT75010.1"/>
    </source>
</evidence>
<dbReference type="Proteomes" id="UP000443070">
    <property type="component" value="Unassembled WGS sequence"/>
</dbReference>
<dbReference type="AlphaFoldDB" id="A0A7X2XDZ6"/>
<dbReference type="OrthoDB" id="255482at2"/>
<dbReference type="EMBL" id="WNBW01000001">
    <property type="protein sequence ID" value="MTU03141.1"/>
    <property type="molecule type" value="Genomic_DNA"/>
</dbReference>
<keyword evidence="1" id="KW-0812">Transmembrane</keyword>
<accession>A0A7X2XDZ6</accession>
<comment type="caution">
    <text evidence="2">The sequence shown here is derived from an EMBL/GenBank/DDBJ whole genome shotgun (WGS) entry which is preliminary data.</text>
</comment>
<keyword evidence="4" id="KW-1185">Reference proteome</keyword>
<dbReference type="EMBL" id="WNBM01000001">
    <property type="protein sequence ID" value="MTT75010.1"/>
    <property type="molecule type" value="Genomic_DNA"/>
</dbReference>
<feature type="transmembrane region" description="Helical" evidence="1">
    <location>
        <begin position="99"/>
        <end position="123"/>
    </location>
</feature>
<feature type="transmembrane region" description="Helical" evidence="1">
    <location>
        <begin position="57"/>
        <end position="79"/>
    </location>
</feature>
<feature type="transmembrane region" description="Helical" evidence="1">
    <location>
        <begin position="19"/>
        <end position="37"/>
    </location>
</feature>
<dbReference type="Pfam" id="PF02667">
    <property type="entry name" value="SCFA_trans"/>
    <property type="match status" value="1"/>
</dbReference>
<name>A0A7X2XDZ6_9FIRM</name>
<evidence type="ECO:0000313" key="5">
    <source>
        <dbReference type="Proteomes" id="UP000484547"/>
    </source>
</evidence>
<dbReference type="Proteomes" id="UP000484547">
    <property type="component" value="Unassembled WGS sequence"/>
</dbReference>
<feature type="transmembrane region" description="Helical" evidence="1">
    <location>
        <begin position="302"/>
        <end position="326"/>
    </location>
</feature>
<feature type="transmembrane region" description="Helical" evidence="1">
    <location>
        <begin position="265"/>
        <end position="282"/>
    </location>
</feature>
<reference evidence="4 5" key="1">
    <citation type="journal article" date="2019" name="Nat. Med.">
        <title>A library of human gut bacterial isolates paired with longitudinal multiomics data enables mechanistic microbiome research.</title>
        <authorList>
            <person name="Poyet M."/>
            <person name="Groussin M."/>
            <person name="Gibbons S.M."/>
            <person name="Avila-Pacheco J."/>
            <person name="Jiang X."/>
            <person name="Kearney S.M."/>
            <person name="Perrotta A.R."/>
            <person name="Berdy B."/>
            <person name="Zhao S."/>
            <person name="Lieberman T.D."/>
            <person name="Swanson P.K."/>
            <person name="Smith M."/>
            <person name="Roesemann S."/>
            <person name="Alexander J.E."/>
            <person name="Rich S.A."/>
            <person name="Livny J."/>
            <person name="Vlamakis H."/>
            <person name="Clish C."/>
            <person name="Bullock K."/>
            <person name="Deik A."/>
            <person name="Scott J."/>
            <person name="Pierce K.A."/>
            <person name="Xavier R.J."/>
            <person name="Alm E.J."/>
        </authorList>
    </citation>
    <scope>NUCLEOTIDE SEQUENCE [LARGE SCALE GENOMIC DNA]</scope>
    <source>
        <strain evidence="2 5">BIOML-A13</strain>
        <strain evidence="3 4">BIOML-A3</strain>
    </source>
</reference>
<keyword evidence="1" id="KW-0472">Membrane</keyword>
<evidence type="ECO:0000313" key="3">
    <source>
        <dbReference type="EMBL" id="MTU03141.1"/>
    </source>
</evidence>
<evidence type="ECO:0000313" key="4">
    <source>
        <dbReference type="Proteomes" id="UP000443070"/>
    </source>
</evidence>
<organism evidence="2 5">
    <name type="scientific">Phascolarctobacterium faecium</name>
    <dbReference type="NCBI Taxonomy" id="33025"/>
    <lineage>
        <taxon>Bacteria</taxon>
        <taxon>Bacillati</taxon>
        <taxon>Bacillota</taxon>
        <taxon>Negativicutes</taxon>
        <taxon>Acidaminococcales</taxon>
        <taxon>Acidaminococcaceae</taxon>
        <taxon>Phascolarctobacterium</taxon>
    </lineage>
</organism>
<dbReference type="RefSeq" id="WP_113077160.1">
    <property type="nucleotide sequence ID" value="NZ_CAKVRS010000001.1"/>
</dbReference>
<feature type="transmembrane region" description="Helical" evidence="1">
    <location>
        <begin position="338"/>
        <end position="362"/>
    </location>
</feature>
<dbReference type="GO" id="GO:0005886">
    <property type="term" value="C:plasma membrane"/>
    <property type="evidence" value="ECO:0007669"/>
    <property type="project" value="TreeGrafter"/>
</dbReference>
<feature type="transmembrane region" description="Helical" evidence="1">
    <location>
        <begin position="183"/>
        <end position="203"/>
    </location>
</feature>
<gene>
    <name evidence="2" type="ORF">GMD11_01835</name>
    <name evidence="3" type="ORF">GMD18_01830</name>
</gene>
<evidence type="ECO:0000256" key="1">
    <source>
        <dbReference type="SAM" id="Phobius"/>
    </source>
</evidence>
<dbReference type="PANTHER" id="PTHR41983:SF2">
    <property type="entry name" value="SHORT-CHAIN FATTY ACID TRANSPORTER-RELATED"/>
    <property type="match status" value="1"/>
</dbReference>
<feature type="transmembrane region" description="Helical" evidence="1">
    <location>
        <begin position="239"/>
        <end position="258"/>
    </location>
</feature>
<feature type="transmembrane region" description="Helical" evidence="1">
    <location>
        <begin position="414"/>
        <end position="438"/>
    </location>
</feature>
<dbReference type="InterPro" id="IPR006160">
    <property type="entry name" value="SCFA_transpt_AtoE"/>
</dbReference>
<dbReference type="PANTHER" id="PTHR41983">
    <property type="entry name" value="SHORT-CHAIN FATTY ACID TRANSPORTER-RELATED"/>
    <property type="match status" value="1"/>
</dbReference>
<sequence>MKTVTKFCLKMVQNYLPDAFILAILLTFVVFCGGMFLMNKSALQMIEYWGRGYSSMFVFGMQMVLVLLTGYVLALTPLAKKILNKVTGIPKTPQQALGLTALVSIASCYINWGFGLVIGAVLAKEVGKKVKGLHFPLLVAAAYGGEIIRGPSSSIPLVSATPGNFMEKLGLPLTPVGDTLYSYWNLVMTAIIVIMLFIVYFNMKPPANEIVEYSEKEQEKPDIRIAKKDMTFAERLENAYWLNALFGLFPLIYLGANFSKIGFDLNLNLVILIFLTLGLYLHSSPNGFLKAVAQGIGASRGIILQFPLYAGMSGMMTASGLVDMISMWFVEISTAHTFPLYTFLSAGLVNIFIPSGGGQWAIQGPIMMKAAEALGANIPQTIMAFAWGDGWTNQIQPFWALPLLGVAGLSARDIMGYCVIWTIVSGVIISGTFVILSFM</sequence>
<proteinExistence type="predicted"/>
<protein>
    <submittedName>
        <fullName evidence="2">Short-chain fatty acid transporter</fullName>
    </submittedName>
</protein>